<evidence type="ECO:0000256" key="1">
    <source>
        <dbReference type="ARBA" id="ARBA00004651"/>
    </source>
</evidence>
<evidence type="ECO:0000256" key="3">
    <source>
        <dbReference type="ARBA" id="ARBA00022448"/>
    </source>
</evidence>
<feature type="transmembrane region" description="Helical" evidence="8">
    <location>
        <begin position="68"/>
        <end position="88"/>
    </location>
</feature>
<accession>A0ABY5M6N1</accession>
<dbReference type="Pfam" id="PF03591">
    <property type="entry name" value="AzlC"/>
    <property type="match status" value="1"/>
</dbReference>
<organism evidence="9 10">
    <name type="scientific">Aeromicrobium wangtongii</name>
    <dbReference type="NCBI Taxonomy" id="2969247"/>
    <lineage>
        <taxon>Bacteria</taxon>
        <taxon>Bacillati</taxon>
        <taxon>Actinomycetota</taxon>
        <taxon>Actinomycetes</taxon>
        <taxon>Propionibacteriales</taxon>
        <taxon>Nocardioidaceae</taxon>
        <taxon>Aeromicrobium</taxon>
    </lineage>
</organism>
<proteinExistence type="inferred from homology"/>
<evidence type="ECO:0000313" key="10">
    <source>
        <dbReference type="Proteomes" id="UP001316184"/>
    </source>
</evidence>
<comment type="subcellular location">
    <subcellularLocation>
        <location evidence="1">Cell membrane</location>
        <topology evidence="1">Multi-pass membrane protein</topology>
    </subcellularLocation>
</comment>
<evidence type="ECO:0000256" key="6">
    <source>
        <dbReference type="ARBA" id="ARBA00022989"/>
    </source>
</evidence>
<keyword evidence="3" id="KW-0813">Transport</keyword>
<reference evidence="9 10" key="1">
    <citation type="submission" date="2022-08" db="EMBL/GenBank/DDBJ databases">
        <title>novel species in genus Aeromicrobium.</title>
        <authorList>
            <person name="Ye L."/>
        </authorList>
    </citation>
    <scope>NUCLEOTIDE SEQUENCE [LARGE SCALE GENOMIC DNA]</scope>
    <source>
        <strain evidence="10">zg-Y1379</strain>
    </source>
</reference>
<dbReference type="Proteomes" id="UP001316184">
    <property type="component" value="Chromosome"/>
</dbReference>
<dbReference type="PANTHER" id="PTHR34979:SF1">
    <property type="entry name" value="INNER MEMBRANE PROTEIN YGAZ"/>
    <property type="match status" value="1"/>
</dbReference>
<keyword evidence="4" id="KW-1003">Cell membrane</keyword>
<evidence type="ECO:0000256" key="5">
    <source>
        <dbReference type="ARBA" id="ARBA00022692"/>
    </source>
</evidence>
<evidence type="ECO:0000256" key="7">
    <source>
        <dbReference type="ARBA" id="ARBA00023136"/>
    </source>
</evidence>
<keyword evidence="5 8" id="KW-0812">Transmembrane</keyword>
<evidence type="ECO:0000256" key="4">
    <source>
        <dbReference type="ARBA" id="ARBA00022475"/>
    </source>
</evidence>
<dbReference type="PANTHER" id="PTHR34979">
    <property type="entry name" value="INNER MEMBRANE PROTEIN YGAZ"/>
    <property type="match status" value="1"/>
</dbReference>
<protein>
    <submittedName>
        <fullName evidence="9">AzlC family ABC transporter permease</fullName>
    </submittedName>
</protein>
<name>A0ABY5M6N1_9ACTN</name>
<comment type="similarity">
    <text evidence="2">Belongs to the AzlC family.</text>
</comment>
<keyword evidence="10" id="KW-1185">Reference proteome</keyword>
<evidence type="ECO:0000256" key="8">
    <source>
        <dbReference type="SAM" id="Phobius"/>
    </source>
</evidence>
<evidence type="ECO:0000256" key="2">
    <source>
        <dbReference type="ARBA" id="ARBA00010735"/>
    </source>
</evidence>
<feature type="transmembrane region" description="Helical" evidence="8">
    <location>
        <begin position="45"/>
        <end position="62"/>
    </location>
</feature>
<dbReference type="RefSeq" id="WP_232401835.1">
    <property type="nucleotide sequence ID" value="NZ_CP102173.1"/>
</dbReference>
<keyword evidence="6 8" id="KW-1133">Transmembrane helix</keyword>
<evidence type="ECO:0000313" key="9">
    <source>
        <dbReference type="EMBL" id="UUP12811.1"/>
    </source>
</evidence>
<dbReference type="EMBL" id="CP102173">
    <property type="protein sequence ID" value="UUP12811.1"/>
    <property type="molecule type" value="Genomic_DNA"/>
</dbReference>
<sequence>MPAPPEPPDPGDRRQSCRAGFRAAMPYSAVGFLLSMSFGIVAREAGFSAVAAIVMSAIVFAGSAQFAAVSIIASGGTAGAAVAAAALMNSRFLPMGIALGPSLPGGPVVRAAQGQAVIDASWAMSNRGDGTFDRWFLFASTAPQYLTWIAGTACGALGGDLFRDPSRFGLDAIYPTFFLALLIAEIKDRTTLAVAATGGLVALSLVQVAPPGLPVLAASLVALWGLRRDRGTA</sequence>
<dbReference type="InterPro" id="IPR011606">
    <property type="entry name" value="Brnchd-chn_aa_trnsp_permease"/>
</dbReference>
<gene>
    <name evidence="9" type="ORF">NQV15_13230</name>
</gene>
<keyword evidence="7 8" id="KW-0472">Membrane</keyword>